<dbReference type="Pfam" id="PF03372">
    <property type="entry name" value="Exo_endo_phos"/>
    <property type="match status" value="1"/>
</dbReference>
<dbReference type="PANTHER" id="PTHR16320">
    <property type="entry name" value="SPHINGOMYELINASE FAMILY MEMBER"/>
    <property type="match status" value="1"/>
</dbReference>
<accession>A0A5S6QFU4</accession>
<dbReference type="GO" id="GO:0006665">
    <property type="term" value="P:sphingolipid metabolic process"/>
    <property type="evidence" value="ECO:0007669"/>
    <property type="project" value="UniProtKB-KW"/>
</dbReference>
<comment type="pathway">
    <text evidence="3">Sphingolipid metabolism.</text>
</comment>
<keyword evidence="13 14" id="KW-0472">Membrane</keyword>
<dbReference type="InterPro" id="IPR036691">
    <property type="entry name" value="Endo/exonu/phosph_ase_sf"/>
</dbReference>
<dbReference type="GO" id="GO:0046872">
    <property type="term" value="F:metal ion binding"/>
    <property type="evidence" value="ECO:0007669"/>
    <property type="project" value="UniProtKB-KW"/>
</dbReference>
<dbReference type="EC" id="3.1.4.12" evidence="5"/>
<evidence type="ECO:0000256" key="4">
    <source>
        <dbReference type="ARBA" id="ARBA00006335"/>
    </source>
</evidence>
<evidence type="ECO:0000256" key="13">
    <source>
        <dbReference type="ARBA" id="ARBA00023136"/>
    </source>
</evidence>
<dbReference type="WBParaSite" id="TMUE_2000006261.1">
    <property type="protein sequence ID" value="TMUE_2000006261.1"/>
    <property type="gene ID" value="WBGene00291278"/>
</dbReference>
<evidence type="ECO:0000256" key="14">
    <source>
        <dbReference type="SAM" id="Phobius"/>
    </source>
</evidence>
<evidence type="ECO:0000256" key="6">
    <source>
        <dbReference type="ARBA" id="ARBA00022692"/>
    </source>
</evidence>
<keyword evidence="8" id="KW-0378">Hydrolase</keyword>
<evidence type="ECO:0000256" key="11">
    <source>
        <dbReference type="ARBA" id="ARBA00022989"/>
    </source>
</evidence>
<dbReference type="Gene3D" id="3.60.10.10">
    <property type="entry name" value="Endonuclease/exonuclease/phosphatase"/>
    <property type="match status" value="1"/>
</dbReference>
<evidence type="ECO:0000256" key="8">
    <source>
        <dbReference type="ARBA" id="ARBA00022801"/>
    </source>
</evidence>
<keyword evidence="16" id="KW-1185">Reference proteome</keyword>
<comment type="similarity">
    <text evidence="4">Belongs to the neutral sphingomyelinase family.</text>
</comment>
<proteinExistence type="inferred from homology"/>
<organism evidence="16 17">
    <name type="scientific">Trichuris muris</name>
    <name type="common">Mouse whipworm</name>
    <dbReference type="NCBI Taxonomy" id="70415"/>
    <lineage>
        <taxon>Eukaryota</taxon>
        <taxon>Metazoa</taxon>
        <taxon>Ecdysozoa</taxon>
        <taxon>Nematoda</taxon>
        <taxon>Enoplea</taxon>
        <taxon>Dorylaimia</taxon>
        <taxon>Trichinellida</taxon>
        <taxon>Trichuridae</taxon>
        <taxon>Trichuris</taxon>
    </lineage>
</organism>
<evidence type="ECO:0000259" key="15">
    <source>
        <dbReference type="Pfam" id="PF03372"/>
    </source>
</evidence>
<evidence type="ECO:0000256" key="2">
    <source>
        <dbReference type="ARBA" id="ARBA00004760"/>
    </source>
</evidence>
<comment type="subcellular location">
    <subcellularLocation>
        <location evidence="1">Membrane</location>
        <topology evidence="1">Multi-pass membrane protein</topology>
    </subcellularLocation>
</comment>
<dbReference type="InterPro" id="IPR038772">
    <property type="entry name" value="Sph/SMPD2-like"/>
</dbReference>
<dbReference type="AlphaFoldDB" id="A0A5S6QFU4"/>
<keyword evidence="12" id="KW-0443">Lipid metabolism</keyword>
<dbReference type="STRING" id="70415.A0A5S6QFU4"/>
<reference evidence="17" key="1">
    <citation type="submission" date="2019-12" db="UniProtKB">
        <authorList>
            <consortium name="WormBaseParasite"/>
        </authorList>
    </citation>
    <scope>IDENTIFICATION</scope>
</reference>
<evidence type="ECO:0000256" key="1">
    <source>
        <dbReference type="ARBA" id="ARBA00004141"/>
    </source>
</evidence>
<dbReference type="GO" id="GO:0016020">
    <property type="term" value="C:membrane"/>
    <property type="evidence" value="ECO:0007669"/>
    <property type="project" value="UniProtKB-SubCell"/>
</dbReference>
<comment type="pathway">
    <text evidence="2">Lipid metabolism; sphingolipid metabolism.</text>
</comment>
<keyword evidence="7" id="KW-0479">Metal-binding</keyword>
<evidence type="ECO:0000256" key="9">
    <source>
        <dbReference type="ARBA" id="ARBA00022842"/>
    </source>
</evidence>
<dbReference type="PANTHER" id="PTHR16320:SF24">
    <property type="entry name" value="PHOSPHODIESTERASE, PUTATIVE-RELATED"/>
    <property type="match status" value="1"/>
</dbReference>
<evidence type="ECO:0000256" key="12">
    <source>
        <dbReference type="ARBA" id="ARBA00023098"/>
    </source>
</evidence>
<feature type="domain" description="Endonuclease/exonuclease/phosphatase" evidence="15">
    <location>
        <begin position="41"/>
        <end position="313"/>
    </location>
</feature>
<keyword evidence="6 14" id="KW-0812">Transmembrane</keyword>
<evidence type="ECO:0000313" key="16">
    <source>
        <dbReference type="Proteomes" id="UP000046395"/>
    </source>
</evidence>
<keyword evidence="11 14" id="KW-1133">Transmembrane helix</keyword>
<evidence type="ECO:0000256" key="7">
    <source>
        <dbReference type="ARBA" id="ARBA00022723"/>
    </source>
</evidence>
<feature type="transmembrane region" description="Helical" evidence="14">
    <location>
        <begin position="360"/>
        <end position="378"/>
    </location>
</feature>
<name>A0A5S6QFU4_TRIMR</name>
<dbReference type="Proteomes" id="UP000046395">
    <property type="component" value="Unassembled WGS sequence"/>
</dbReference>
<dbReference type="InterPro" id="IPR005135">
    <property type="entry name" value="Endo/exonuclease/phosphatase"/>
</dbReference>
<sequence length="435" mass="49053">MYFDEANVGNLISGRSNWNTIAFSAQTGRMEERADSSLTVLTLNCWGIPLPAPFGSRDRALRVAAIGKELASGKYDIVSLQEIWWEGDYFRIRNAVGSVLPYSFYFYNGFGGSGVCVFSKGKIKETLMHRYSLNGYAHHVHRGDWFGGKIVGLCRIELRGLLIDFYATHIHAEYNPDDDLYLSHRIVQAFELGQFVRNTVQNCDVAIVTGDLNWEPCDYGYKMILAASGLKDAWCERQNEFTPHGSSPVGNTCDLPTNKYTNSKRLSRWPFGKRIDYILYGTRRTSINVKVEKCYPTMGEVEDSPKRLNYSDHMAVCALFHIQKAAATDGSSASLLPADLSSALPIVEQGIRKVNNDRRFFLLALFISMAVYVLTIDTELRVPRLALPIIVSRFLLTLLMGFFLWYGLICLSSEERALKTTKASMMLMVENQKIA</sequence>
<keyword evidence="9" id="KW-0460">Magnesium</keyword>
<dbReference type="SUPFAM" id="SSF56219">
    <property type="entry name" value="DNase I-like"/>
    <property type="match status" value="1"/>
</dbReference>
<evidence type="ECO:0000256" key="10">
    <source>
        <dbReference type="ARBA" id="ARBA00022919"/>
    </source>
</evidence>
<evidence type="ECO:0000256" key="5">
    <source>
        <dbReference type="ARBA" id="ARBA00012369"/>
    </source>
</evidence>
<protein>
    <recommendedName>
        <fullName evidence="5">sphingomyelin phosphodiesterase</fullName>
        <ecNumber evidence="5">3.1.4.12</ecNumber>
    </recommendedName>
</protein>
<feature type="transmembrane region" description="Helical" evidence="14">
    <location>
        <begin position="390"/>
        <end position="411"/>
    </location>
</feature>
<keyword evidence="10" id="KW-0746">Sphingolipid metabolism</keyword>
<dbReference type="GO" id="GO:0004767">
    <property type="term" value="F:sphingomyelin phosphodiesterase activity"/>
    <property type="evidence" value="ECO:0007669"/>
    <property type="project" value="UniProtKB-EC"/>
</dbReference>
<evidence type="ECO:0000256" key="3">
    <source>
        <dbReference type="ARBA" id="ARBA00004991"/>
    </source>
</evidence>
<evidence type="ECO:0000313" key="17">
    <source>
        <dbReference type="WBParaSite" id="TMUE_2000006261.1"/>
    </source>
</evidence>